<protein>
    <submittedName>
        <fullName evidence="2">Exosortase F system-associated protein</fullName>
    </submittedName>
</protein>
<organism evidence="2 3">
    <name type="scientific">Shiella aurantiaca</name>
    <dbReference type="NCBI Taxonomy" id="3058365"/>
    <lineage>
        <taxon>Bacteria</taxon>
        <taxon>Pseudomonadati</taxon>
        <taxon>Bacteroidota</taxon>
        <taxon>Cytophagia</taxon>
        <taxon>Cytophagales</taxon>
        <taxon>Shiellaceae</taxon>
        <taxon>Shiella</taxon>
    </lineage>
</organism>
<sequence>MKSLMLRFALFLLSLAALILIYLFQEWSYGAWIGGILGWPRNETAQWVVSKLVRFVLNDSFAILMIYTLFQERKYVLFAFLVQLFGFVFLLIPYLVLSLSFTFQHEASLSYLHRITMNPTLIMLLIPAFLYQKRTIVDS</sequence>
<evidence type="ECO:0000256" key="1">
    <source>
        <dbReference type="SAM" id="Phobius"/>
    </source>
</evidence>
<keyword evidence="1" id="KW-0472">Membrane</keyword>
<name>A0ABT8F837_9BACT</name>
<dbReference type="EMBL" id="JAUHJS010000007">
    <property type="protein sequence ID" value="MDN4166642.1"/>
    <property type="molecule type" value="Genomic_DNA"/>
</dbReference>
<evidence type="ECO:0000313" key="2">
    <source>
        <dbReference type="EMBL" id="MDN4166642.1"/>
    </source>
</evidence>
<keyword evidence="3" id="KW-1185">Reference proteome</keyword>
<accession>A0ABT8F837</accession>
<keyword evidence="1" id="KW-1133">Transmembrane helix</keyword>
<feature type="transmembrane region" description="Helical" evidence="1">
    <location>
        <begin position="77"/>
        <end position="99"/>
    </location>
</feature>
<reference evidence="2" key="1">
    <citation type="submission" date="2023-06" db="EMBL/GenBank/DDBJ databases">
        <title>Cytophagales bacterium Strain LB-30, isolated from soil.</title>
        <authorList>
            <person name="Liu B."/>
        </authorList>
    </citation>
    <scope>NUCLEOTIDE SEQUENCE</scope>
    <source>
        <strain evidence="2">LB-30</strain>
    </source>
</reference>
<dbReference type="Proteomes" id="UP001168552">
    <property type="component" value="Unassembled WGS sequence"/>
</dbReference>
<keyword evidence="1" id="KW-0812">Transmembrane</keyword>
<dbReference type="NCBIfam" id="TIGR04127">
    <property type="entry name" value="flavo_near_exo"/>
    <property type="match status" value="1"/>
</dbReference>
<proteinExistence type="predicted"/>
<evidence type="ECO:0000313" key="3">
    <source>
        <dbReference type="Proteomes" id="UP001168552"/>
    </source>
</evidence>
<gene>
    <name evidence="2" type="ORF">QWY31_14120</name>
</gene>
<dbReference type="InterPro" id="IPR026414">
    <property type="entry name" value="ExosoTase_F-assoc_memb"/>
</dbReference>
<dbReference type="RefSeq" id="WP_320005180.1">
    <property type="nucleotide sequence ID" value="NZ_JAUHJS010000007.1"/>
</dbReference>
<feature type="transmembrane region" description="Helical" evidence="1">
    <location>
        <begin position="111"/>
        <end position="131"/>
    </location>
</feature>
<comment type="caution">
    <text evidence="2">The sequence shown here is derived from an EMBL/GenBank/DDBJ whole genome shotgun (WGS) entry which is preliminary data.</text>
</comment>